<accession>A0ABU5N8G5</accession>
<comment type="similarity">
    <text evidence="1">Belongs to the thiolase-like superfamily. HMG-CoA synthase family.</text>
</comment>
<dbReference type="InterPro" id="IPR016039">
    <property type="entry name" value="Thiolase-like"/>
</dbReference>
<dbReference type="GO" id="GO:0004421">
    <property type="term" value="F:hydroxymethylglutaryl-CoA synthase activity"/>
    <property type="evidence" value="ECO:0007669"/>
    <property type="project" value="UniProtKB-EC"/>
</dbReference>
<organism evidence="5 6">
    <name type="scientific">Microbacterium aquimaris</name>
    <dbReference type="NCBI Taxonomy" id="459816"/>
    <lineage>
        <taxon>Bacteria</taxon>
        <taxon>Bacillati</taxon>
        <taxon>Actinomycetota</taxon>
        <taxon>Actinomycetes</taxon>
        <taxon>Micrococcales</taxon>
        <taxon>Microbacteriaceae</taxon>
        <taxon>Microbacterium</taxon>
    </lineage>
</organism>
<dbReference type="InterPro" id="IPR011554">
    <property type="entry name" value="HMG_CoA_synthase_prok"/>
</dbReference>
<dbReference type="EC" id="2.3.3.10" evidence="5"/>
<gene>
    <name evidence="5" type="ORF">R2Q92_11120</name>
</gene>
<evidence type="ECO:0000256" key="1">
    <source>
        <dbReference type="ARBA" id="ARBA00007061"/>
    </source>
</evidence>
<dbReference type="Pfam" id="PF01154">
    <property type="entry name" value="HMG_CoA_synt_N"/>
    <property type="match status" value="1"/>
</dbReference>
<dbReference type="Gene3D" id="3.40.47.10">
    <property type="match status" value="2"/>
</dbReference>
<dbReference type="EMBL" id="JAWJYN010000002">
    <property type="protein sequence ID" value="MDZ8162383.1"/>
    <property type="molecule type" value="Genomic_DNA"/>
</dbReference>
<dbReference type="PANTHER" id="PTHR43323:SF2">
    <property type="entry name" value="HYDROXYMETHYLGLUTARYL-COA SYNTHASE"/>
    <property type="match status" value="1"/>
</dbReference>
<protein>
    <submittedName>
        <fullName evidence="5">Hydroxymethylglutaryl-CoA synthase</fullName>
        <ecNumber evidence="5">2.3.3.10</ecNumber>
    </submittedName>
</protein>
<dbReference type="InterPro" id="IPR013528">
    <property type="entry name" value="HMG_CoA_synth_N"/>
</dbReference>
<sequence length="387" mass="41566">MNTAPVIGIHDLAVATGSRVLDLADLAYATGVEPAKFHKGLGQDQMSVPAPDEDIVTMGAAAAAPILERHGTAGIRTVLFATETGVDQSKAAGVFVHRLLGLPSSCRVVELKQACYGGTAALQMAMGIVARDPRERVLIITSDVARYGIDTAAEPTQGAGAVAMLVAADPDLLEIPGPTGVWTADIDDFWRPNDSDVAMVEGKLSIDAYLDAFTGAWDDYRAQGGVDVGEIDRFCHHQPFTRMAEKAHRRLAEHTGVDLPLETFLPSTFYNRRIGNSYTASLFFALAAVLDADDDLAGARVGLFSYGSGAVGEFFTGIVRPGYREVMRRERTEQMLDARVPVSVADYRALHRGVPRDTTNDITVDAVSAGPFHFAGIVGRARRYTRD</sequence>
<dbReference type="Proteomes" id="UP001291912">
    <property type="component" value="Unassembled WGS sequence"/>
</dbReference>
<dbReference type="NCBIfam" id="TIGR01835">
    <property type="entry name" value="HMG-CoA-S_prok"/>
    <property type="match status" value="1"/>
</dbReference>
<dbReference type="SUPFAM" id="SSF53901">
    <property type="entry name" value="Thiolase-like"/>
    <property type="match status" value="2"/>
</dbReference>
<dbReference type="PANTHER" id="PTHR43323">
    <property type="entry name" value="3-HYDROXY-3-METHYLGLUTARYL COENZYME A SYNTHASE"/>
    <property type="match status" value="1"/>
</dbReference>
<evidence type="ECO:0000313" key="6">
    <source>
        <dbReference type="Proteomes" id="UP001291912"/>
    </source>
</evidence>
<feature type="domain" description="Hydroxymethylglutaryl-coenzyme A synthase C-terminal" evidence="4">
    <location>
        <begin position="266"/>
        <end position="347"/>
    </location>
</feature>
<keyword evidence="2 5" id="KW-0808">Transferase</keyword>
<name>A0ABU5N8G5_9MICO</name>
<evidence type="ECO:0000313" key="5">
    <source>
        <dbReference type="EMBL" id="MDZ8162383.1"/>
    </source>
</evidence>
<evidence type="ECO:0000259" key="3">
    <source>
        <dbReference type="Pfam" id="PF01154"/>
    </source>
</evidence>
<evidence type="ECO:0000259" key="4">
    <source>
        <dbReference type="Pfam" id="PF08540"/>
    </source>
</evidence>
<feature type="domain" description="Hydroxymethylglutaryl-coenzyme A synthase N-terminal" evidence="3">
    <location>
        <begin position="7"/>
        <end position="169"/>
    </location>
</feature>
<comment type="caution">
    <text evidence="5">The sequence shown here is derived from an EMBL/GenBank/DDBJ whole genome shotgun (WGS) entry which is preliminary data.</text>
</comment>
<dbReference type="CDD" id="cd00827">
    <property type="entry name" value="init_cond_enzymes"/>
    <property type="match status" value="1"/>
</dbReference>
<keyword evidence="5" id="KW-0012">Acyltransferase</keyword>
<keyword evidence="6" id="KW-1185">Reference proteome</keyword>
<reference evidence="5 6" key="1">
    <citation type="submission" date="2023-10" db="EMBL/GenBank/DDBJ databases">
        <title>Microbacterium xanthum sp. nov., isolated from seaweed.</title>
        <authorList>
            <person name="Lee S.D."/>
        </authorList>
    </citation>
    <scope>NUCLEOTIDE SEQUENCE [LARGE SCALE GENOMIC DNA]</scope>
    <source>
        <strain evidence="5 6">KCTC 19124</strain>
    </source>
</reference>
<dbReference type="Pfam" id="PF08540">
    <property type="entry name" value="HMG_CoA_synt_C"/>
    <property type="match status" value="1"/>
</dbReference>
<proteinExistence type="inferred from homology"/>
<dbReference type="InterPro" id="IPR013746">
    <property type="entry name" value="HMG_CoA_synt_C_dom"/>
</dbReference>
<dbReference type="RefSeq" id="WP_194424841.1">
    <property type="nucleotide sequence ID" value="NZ_BAAAPT010000002.1"/>
</dbReference>
<evidence type="ECO:0000256" key="2">
    <source>
        <dbReference type="ARBA" id="ARBA00022679"/>
    </source>
</evidence>